<sequence>MSVRDSEILLKSTETVLTTLEENRKKLQSIFLLQAQMQISMGEAITESMNKQVAILGDAIDAVTSITDSREMILNAVQDIKWTLDSSATGKQGAFGMAISSGTQMRHQNVRKMRLANTGN</sequence>
<dbReference type="Proteomes" id="UP000018144">
    <property type="component" value="Unassembled WGS sequence"/>
</dbReference>
<accession>U4LPB2</accession>
<dbReference type="AlphaFoldDB" id="U4LPB2"/>
<keyword evidence="2" id="KW-1185">Reference proteome</keyword>
<evidence type="ECO:0000313" key="2">
    <source>
        <dbReference type="Proteomes" id="UP000018144"/>
    </source>
</evidence>
<reference evidence="1 2" key="1">
    <citation type="journal article" date="2013" name="PLoS Genet.">
        <title>The genome and development-dependent transcriptomes of Pyronema confluens: a window into fungal evolution.</title>
        <authorList>
            <person name="Traeger S."/>
            <person name="Altegoer F."/>
            <person name="Freitag M."/>
            <person name="Gabaldon T."/>
            <person name="Kempken F."/>
            <person name="Kumar A."/>
            <person name="Marcet-Houben M."/>
            <person name="Poggeler S."/>
            <person name="Stajich J.E."/>
            <person name="Nowrousian M."/>
        </authorList>
    </citation>
    <scope>NUCLEOTIDE SEQUENCE [LARGE SCALE GENOMIC DNA]</scope>
    <source>
        <strain evidence="2">CBS 100304</strain>
        <tissue evidence="1">Vegetative mycelium</tissue>
    </source>
</reference>
<dbReference type="EMBL" id="HF936418">
    <property type="protein sequence ID" value="CCX16470.1"/>
    <property type="molecule type" value="Genomic_DNA"/>
</dbReference>
<proteinExistence type="predicted"/>
<name>U4LPB2_PYROM</name>
<gene>
    <name evidence="1" type="ORF">PCON_03113</name>
</gene>
<protein>
    <submittedName>
        <fullName evidence="1">Uncharacterized protein</fullName>
    </submittedName>
</protein>
<organism evidence="1 2">
    <name type="scientific">Pyronema omphalodes (strain CBS 100304)</name>
    <name type="common">Pyronema confluens</name>
    <dbReference type="NCBI Taxonomy" id="1076935"/>
    <lineage>
        <taxon>Eukaryota</taxon>
        <taxon>Fungi</taxon>
        <taxon>Dikarya</taxon>
        <taxon>Ascomycota</taxon>
        <taxon>Pezizomycotina</taxon>
        <taxon>Pezizomycetes</taxon>
        <taxon>Pezizales</taxon>
        <taxon>Pyronemataceae</taxon>
        <taxon>Pyronema</taxon>
    </lineage>
</organism>
<evidence type="ECO:0000313" key="1">
    <source>
        <dbReference type="EMBL" id="CCX16470.1"/>
    </source>
</evidence>